<sequence>MYTNFEGEFIPQGDNHIKSVSLGLYKNSNISVPLSIKPSITDNARKVAEEIIKEHKPKSLTKDKQEKLKNIIESYESKLKK</sequence>
<protein>
    <submittedName>
        <fullName evidence="1">Uncharacterized protein</fullName>
    </submittedName>
</protein>
<name>X1NHD4_9ZZZZ</name>
<proteinExistence type="predicted"/>
<dbReference type="AlphaFoldDB" id="X1NHD4"/>
<accession>X1NHD4</accession>
<comment type="caution">
    <text evidence="1">The sequence shown here is derived from an EMBL/GenBank/DDBJ whole genome shotgun (WGS) entry which is preliminary data.</text>
</comment>
<evidence type="ECO:0000313" key="1">
    <source>
        <dbReference type="EMBL" id="GAI29616.1"/>
    </source>
</evidence>
<gene>
    <name evidence="1" type="ORF">S06H3_32478</name>
</gene>
<dbReference type="EMBL" id="BARV01019317">
    <property type="protein sequence ID" value="GAI29616.1"/>
    <property type="molecule type" value="Genomic_DNA"/>
</dbReference>
<reference evidence="1" key="1">
    <citation type="journal article" date="2014" name="Front. Microbiol.">
        <title>High frequency of phylogenetically diverse reductive dehalogenase-homologous genes in deep subseafloor sedimentary metagenomes.</title>
        <authorList>
            <person name="Kawai M."/>
            <person name="Futagami T."/>
            <person name="Toyoda A."/>
            <person name="Takaki Y."/>
            <person name="Nishi S."/>
            <person name="Hori S."/>
            <person name="Arai W."/>
            <person name="Tsubouchi T."/>
            <person name="Morono Y."/>
            <person name="Uchiyama I."/>
            <person name="Ito T."/>
            <person name="Fujiyama A."/>
            <person name="Inagaki F."/>
            <person name="Takami H."/>
        </authorList>
    </citation>
    <scope>NUCLEOTIDE SEQUENCE</scope>
    <source>
        <strain evidence="1">Expedition CK06-06</strain>
    </source>
</reference>
<organism evidence="1">
    <name type="scientific">marine sediment metagenome</name>
    <dbReference type="NCBI Taxonomy" id="412755"/>
    <lineage>
        <taxon>unclassified sequences</taxon>
        <taxon>metagenomes</taxon>
        <taxon>ecological metagenomes</taxon>
    </lineage>
</organism>